<organism evidence="8">
    <name type="scientific">marine metagenome</name>
    <dbReference type="NCBI Taxonomy" id="408172"/>
    <lineage>
        <taxon>unclassified sequences</taxon>
        <taxon>metagenomes</taxon>
        <taxon>ecological metagenomes</taxon>
    </lineage>
</organism>
<dbReference type="SUPFAM" id="SSF48179">
    <property type="entry name" value="6-phosphogluconate dehydrogenase C-terminal domain-like"/>
    <property type="match status" value="1"/>
</dbReference>
<dbReference type="GO" id="GO:0015940">
    <property type="term" value="P:pantothenate biosynthetic process"/>
    <property type="evidence" value="ECO:0007669"/>
    <property type="project" value="InterPro"/>
</dbReference>
<feature type="domain" description="Ketopantoate reductase N-terminal" evidence="6">
    <location>
        <begin position="3"/>
        <end position="146"/>
    </location>
</feature>
<reference evidence="8" key="1">
    <citation type="submission" date="2018-05" db="EMBL/GenBank/DDBJ databases">
        <authorList>
            <person name="Lanie J.A."/>
            <person name="Ng W.-L."/>
            <person name="Kazmierczak K.M."/>
            <person name="Andrzejewski T.M."/>
            <person name="Davidsen T.M."/>
            <person name="Wayne K.J."/>
            <person name="Tettelin H."/>
            <person name="Glass J.I."/>
            <person name="Rusch D."/>
            <person name="Podicherti R."/>
            <person name="Tsui H.-C.T."/>
            <person name="Winkler M.E."/>
        </authorList>
    </citation>
    <scope>NUCLEOTIDE SEQUENCE</scope>
</reference>
<dbReference type="SUPFAM" id="SSF51735">
    <property type="entry name" value="NAD(P)-binding Rossmann-fold domains"/>
    <property type="match status" value="1"/>
</dbReference>
<accession>A0A381WWU5</accession>
<gene>
    <name evidence="8" type="ORF">METZ01_LOCUS109764</name>
</gene>
<dbReference type="InterPro" id="IPR013752">
    <property type="entry name" value="KPA_reductase"/>
</dbReference>
<dbReference type="InterPro" id="IPR050838">
    <property type="entry name" value="Ketopantoate_reductase"/>
</dbReference>
<dbReference type="InterPro" id="IPR003710">
    <property type="entry name" value="ApbA"/>
</dbReference>
<dbReference type="Pfam" id="PF02558">
    <property type="entry name" value="ApbA"/>
    <property type="match status" value="1"/>
</dbReference>
<dbReference type="PANTHER" id="PTHR43765:SF2">
    <property type="entry name" value="2-DEHYDROPANTOATE 2-REDUCTASE"/>
    <property type="match status" value="1"/>
</dbReference>
<dbReference type="GO" id="GO:0008677">
    <property type="term" value="F:2-dehydropantoate 2-reductase activity"/>
    <property type="evidence" value="ECO:0007669"/>
    <property type="project" value="UniProtKB-EC"/>
</dbReference>
<evidence type="ECO:0000256" key="3">
    <source>
        <dbReference type="ARBA" id="ARBA00022857"/>
    </source>
</evidence>
<dbReference type="EMBL" id="UINC01013128">
    <property type="protein sequence ID" value="SVA56910.1"/>
    <property type="molecule type" value="Genomic_DNA"/>
</dbReference>
<name>A0A381WWU5_9ZZZZ</name>
<evidence type="ECO:0000256" key="2">
    <source>
        <dbReference type="ARBA" id="ARBA00013014"/>
    </source>
</evidence>
<dbReference type="Gene3D" id="3.40.50.720">
    <property type="entry name" value="NAD(P)-binding Rossmann-like Domain"/>
    <property type="match status" value="1"/>
</dbReference>
<proteinExistence type="inferred from homology"/>
<keyword evidence="3" id="KW-0521">NADP</keyword>
<evidence type="ECO:0000313" key="8">
    <source>
        <dbReference type="EMBL" id="SVA56910.1"/>
    </source>
</evidence>
<feature type="domain" description="Ketopantoate reductase C-terminal" evidence="7">
    <location>
        <begin position="177"/>
        <end position="296"/>
    </location>
</feature>
<dbReference type="InterPro" id="IPR036291">
    <property type="entry name" value="NAD(P)-bd_dom_sf"/>
</dbReference>
<dbReference type="NCBIfam" id="TIGR00745">
    <property type="entry name" value="apbA_panE"/>
    <property type="match status" value="1"/>
</dbReference>
<comment type="similarity">
    <text evidence="1">Belongs to the ketopantoate reductase family.</text>
</comment>
<keyword evidence="4" id="KW-0560">Oxidoreductase</keyword>
<dbReference type="AlphaFoldDB" id="A0A381WWU5"/>
<sequence>MRVAIIGTGALGCLLGARLATHAEVCVLGSWPHGVDAINKRGIRVEANGVVETVQVSAGVDPQQFASATVAVLAVKSWQSERAARLAAGVLAPDGLAVTLQNGLGNLEKLAKCVGAERAVAGVTTQGAALLAPGYVRYGGGGETCFALCASTRARLQKLAALFEAAGFPARLTVELEGLLWGKLAISAGINALTALLSIPNGELLSRPDASEIMLAAARETEAVATALGVEMPFDASEEVSKVAASTGSNFSSMMQDMLRGAPTEIDAINCAIAREAVRHGVTTPVNDMLCKLVRAARSGDKNHENGLYSA</sequence>
<evidence type="ECO:0000256" key="1">
    <source>
        <dbReference type="ARBA" id="ARBA00007870"/>
    </source>
</evidence>
<dbReference type="FunFam" id="1.10.1040.10:FF:000017">
    <property type="entry name" value="2-dehydropantoate 2-reductase"/>
    <property type="match status" value="1"/>
</dbReference>
<evidence type="ECO:0000259" key="6">
    <source>
        <dbReference type="Pfam" id="PF02558"/>
    </source>
</evidence>
<evidence type="ECO:0000256" key="4">
    <source>
        <dbReference type="ARBA" id="ARBA00023002"/>
    </source>
</evidence>
<dbReference type="InterPro" id="IPR008927">
    <property type="entry name" value="6-PGluconate_DH-like_C_sf"/>
</dbReference>
<evidence type="ECO:0000259" key="7">
    <source>
        <dbReference type="Pfam" id="PF08546"/>
    </source>
</evidence>
<dbReference type="InterPro" id="IPR013328">
    <property type="entry name" value="6PGD_dom2"/>
</dbReference>
<dbReference type="Pfam" id="PF08546">
    <property type="entry name" value="ApbA_C"/>
    <property type="match status" value="1"/>
</dbReference>
<protein>
    <recommendedName>
        <fullName evidence="2">2-dehydropantoate 2-reductase</fullName>
        <ecNumber evidence="2">1.1.1.169</ecNumber>
    </recommendedName>
    <alternativeName>
        <fullName evidence="5">Ketopantoate reductase</fullName>
    </alternativeName>
</protein>
<dbReference type="Gene3D" id="1.10.1040.10">
    <property type="entry name" value="N-(1-d-carboxylethyl)-l-norvaline Dehydrogenase, domain 2"/>
    <property type="match status" value="1"/>
</dbReference>
<dbReference type="GO" id="GO:0050661">
    <property type="term" value="F:NADP binding"/>
    <property type="evidence" value="ECO:0007669"/>
    <property type="project" value="TreeGrafter"/>
</dbReference>
<dbReference type="EC" id="1.1.1.169" evidence="2"/>
<dbReference type="PANTHER" id="PTHR43765">
    <property type="entry name" value="2-DEHYDROPANTOATE 2-REDUCTASE-RELATED"/>
    <property type="match status" value="1"/>
</dbReference>
<dbReference type="InterPro" id="IPR013332">
    <property type="entry name" value="KPR_N"/>
</dbReference>
<dbReference type="GO" id="GO:0005737">
    <property type="term" value="C:cytoplasm"/>
    <property type="evidence" value="ECO:0007669"/>
    <property type="project" value="TreeGrafter"/>
</dbReference>
<evidence type="ECO:0000256" key="5">
    <source>
        <dbReference type="ARBA" id="ARBA00032024"/>
    </source>
</evidence>